<sequence>MEVAVTKQHAHPNTAYHCLYGYYNLDFSYKDFSTHLRQIEENHRKLDPYLREDWVTSASPNSSTQEIHRGPPTMAL</sequence>
<feature type="compositionally biased region" description="Polar residues" evidence="1">
    <location>
        <begin position="56"/>
        <end position="65"/>
    </location>
</feature>
<dbReference type="EMBL" id="JAENGZ010001379">
    <property type="protein sequence ID" value="KAG6948466.1"/>
    <property type="molecule type" value="Genomic_DNA"/>
</dbReference>
<evidence type="ECO:0000256" key="1">
    <source>
        <dbReference type="SAM" id="MobiDB-lite"/>
    </source>
</evidence>
<comment type="caution">
    <text evidence="2">The sequence shown here is derived from an EMBL/GenBank/DDBJ whole genome shotgun (WGS) entry which is preliminary data.</text>
</comment>
<proteinExistence type="predicted"/>
<dbReference type="Proteomes" id="UP000688947">
    <property type="component" value="Unassembled WGS sequence"/>
</dbReference>
<evidence type="ECO:0000313" key="3">
    <source>
        <dbReference type="Proteomes" id="UP000688947"/>
    </source>
</evidence>
<accession>A0A8T1TTB0</accession>
<dbReference type="AlphaFoldDB" id="A0A8T1TTB0"/>
<organism evidence="2 3">
    <name type="scientific">Phytophthora cactorum</name>
    <dbReference type="NCBI Taxonomy" id="29920"/>
    <lineage>
        <taxon>Eukaryota</taxon>
        <taxon>Sar</taxon>
        <taxon>Stramenopiles</taxon>
        <taxon>Oomycota</taxon>
        <taxon>Peronosporomycetes</taxon>
        <taxon>Peronosporales</taxon>
        <taxon>Peronosporaceae</taxon>
        <taxon>Phytophthora</taxon>
    </lineage>
</organism>
<reference evidence="2" key="1">
    <citation type="submission" date="2021-01" db="EMBL/GenBank/DDBJ databases">
        <title>Phytophthora aleatoria, a newly-described species from Pinus radiata is distinct from Phytophthora cactorum isolates based on comparative genomics.</title>
        <authorList>
            <person name="Mcdougal R."/>
            <person name="Panda P."/>
            <person name="Williams N."/>
            <person name="Studholme D.J."/>
        </authorList>
    </citation>
    <scope>NUCLEOTIDE SEQUENCE</scope>
    <source>
        <strain evidence="2">NZFS 3830</strain>
    </source>
</reference>
<protein>
    <submittedName>
        <fullName evidence="2">Uncharacterized protein</fullName>
    </submittedName>
</protein>
<evidence type="ECO:0000313" key="2">
    <source>
        <dbReference type="EMBL" id="KAG6948466.1"/>
    </source>
</evidence>
<gene>
    <name evidence="2" type="ORF">JG687_00015463</name>
</gene>
<feature type="region of interest" description="Disordered" evidence="1">
    <location>
        <begin position="56"/>
        <end position="76"/>
    </location>
</feature>
<name>A0A8T1TTB0_9STRA</name>